<dbReference type="EMBL" id="KK088412">
    <property type="protein sequence ID" value="EYE99226.1"/>
    <property type="molecule type" value="Genomic_DNA"/>
</dbReference>
<proteinExistence type="inferred from homology"/>
<dbReference type="InterPro" id="IPR015418">
    <property type="entry name" value="Eaf6"/>
</dbReference>
<dbReference type="AlphaFoldDB" id="A0A017SQY7"/>
<accession>A0A017SQY7</accession>
<dbReference type="PANTHER" id="PTHR13476">
    <property type="entry name" value="CHROMATIN MODIFICATION-RELATED PROTEIN MEAF6"/>
    <property type="match status" value="1"/>
</dbReference>
<evidence type="ECO:0000256" key="1">
    <source>
        <dbReference type="ARBA" id="ARBA00004123"/>
    </source>
</evidence>
<evidence type="ECO:0000256" key="3">
    <source>
        <dbReference type="ARBA" id="ARBA00018504"/>
    </source>
</evidence>
<evidence type="ECO:0000256" key="8">
    <source>
        <dbReference type="ARBA" id="ARBA00023242"/>
    </source>
</evidence>
<dbReference type="GO" id="GO:0006325">
    <property type="term" value="P:chromatin organization"/>
    <property type="evidence" value="ECO:0007669"/>
    <property type="project" value="UniProtKB-KW"/>
</dbReference>
<evidence type="ECO:0000313" key="11">
    <source>
        <dbReference type="EMBL" id="EYE99226.1"/>
    </source>
</evidence>
<keyword evidence="9" id="KW-0227">DNA damage</keyword>
<dbReference type="Proteomes" id="UP000019804">
    <property type="component" value="Unassembled WGS sequence"/>
</dbReference>
<protein>
    <recommendedName>
        <fullName evidence="3 9">Chromatin modification-related protein EAF6</fullName>
    </recommendedName>
</protein>
<feature type="compositionally biased region" description="Low complexity" evidence="10">
    <location>
        <begin position="37"/>
        <end position="74"/>
    </location>
</feature>
<evidence type="ECO:0000256" key="7">
    <source>
        <dbReference type="ARBA" id="ARBA00023163"/>
    </source>
</evidence>
<comment type="subunit">
    <text evidence="9">Component of the NuA4 histone acetyltransferase complex.</text>
</comment>
<keyword evidence="4 9" id="KW-0156">Chromatin regulator</keyword>
<dbReference type="HOGENOM" id="CLU_081048_0_0_1"/>
<keyword evidence="12" id="KW-1185">Reference proteome</keyword>
<dbReference type="STRING" id="1388766.A0A017SQY7"/>
<reference evidence="12" key="1">
    <citation type="journal article" date="2014" name="Nat. Commun.">
        <title>Genomic adaptations of the halophilic Dead Sea filamentous fungus Eurotium rubrum.</title>
        <authorList>
            <person name="Kis-Papo T."/>
            <person name="Weig A.R."/>
            <person name="Riley R."/>
            <person name="Persoh D."/>
            <person name="Salamov A."/>
            <person name="Sun H."/>
            <person name="Lipzen A."/>
            <person name="Wasser S.P."/>
            <person name="Rambold G."/>
            <person name="Grigoriev I.V."/>
            <person name="Nevo E."/>
        </authorList>
    </citation>
    <scope>NUCLEOTIDE SEQUENCE [LARGE SCALE GENOMIC DNA]</scope>
    <source>
        <strain evidence="12">CBS 135680</strain>
    </source>
</reference>
<comment type="subcellular location">
    <subcellularLocation>
        <location evidence="1 9">Nucleus</location>
    </subcellularLocation>
</comment>
<sequence>MADTAPPPTRPSPPPNDDSVGAAPQSTGAQPGSPEKQAQAQTQGPAQNPAQPPQTQTQTQTSQNAATASSTDQSRGLPYYEKLRRDLRDTLQKKRLMDKSMAQLEDQIYRFEQSYLEETTAGNIIKGFDNYIKGSSTGSTLTTGIGLSGAGMGTAGGGARRKAQVTEADRVFSKSSAGFMRESPTPSSTQTTPAPTPLSNGGDATNGNSKAGSKNKKKSGNKNVEEDVEDSDKPPVKRLKISYGRD</sequence>
<dbReference type="GO" id="GO:0006281">
    <property type="term" value="P:DNA repair"/>
    <property type="evidence" value="ECO:0007669"/>
    <property type="project" value="UniProtKB-UniRule"/>
</dbReference>
<dbReference type="GO" id="GO:0005634">
    <property type="term" value="C:nucleus"/>
    <property type="evidence" value="ECO:0007669"/>
    <property type="project" value="UniProtKB-SubCell"/>
</dbReference>
<feature type="region of interest" description="Disordered" evidence="10">
    <location>
        <begin position="151"/>
        <end position="246"/>
    </location>
</feature>
<feature type="region of interest" description="Disordered" evidence="10">
    <location>
        <begin position="1"/>
        <end position="81"/>
    </location>
</feature>
<evidence type="ECO:0000256" key="2">
    <source>
        <dbReference type="ARBA" id="ARBA00010916"/>
    </source>
</evidence>
<comment type="similarity">
    <text evidence="2 9">Belongs to the EAF6 family.</text>
</comment>
<keyword evidence="8 9" id="KW-0539">Nucleus</keyword>
<feature type="compositionally biased region" description="Low complexity" evidence="10">
    <location>
        <begin position="183"/>
        <end position="199"/>
    </location>
</feature>
<keyword evidence="6" id="KW-0175">Coiled coil</keyword>
<dbReference type="GeneID" id="63693745"/>
<evidence type="ECO:0000313" key="12">
    <source>
        <dbReference type="Proteomes" id="UP000019804"/>
    </source>
</evidence>
<keyword evidence="9" id="KW-0234">DNA repair</keyword>
<keyword evidence="7 9" id="KW-0804">Transcription</keyword>
<comment type="function">
    <text evidence="9">Component of the NuA4 histone acetyltransferase complex which is involved in transcriptional activation of selected genes principally by acetylation of nucleosomal histone H4 and H2A. The NuA4 complex is also involved in DNA repair.</text>
</comment>
<keyword evidence="5 9" id="KW-0805">Transcription regulation</keyword>
<dbReference type="RefSeq" id="XP_040642914.1">
    <property type="nucleotide sequence ID" value="XM_040778621.1"/>
</dbReference>
<feature type="compositionally biased region" description="Pro residues" evidence="10">
    <location>
        <begin position="1"/>
        <end position="16"/>
    </location>
</feature>
<evidence type="ECO:0000256" key="9">
    <source>
        <dbReference type="RuleBase" id="RU368022"/>
    </source>
</evidence>
<dbReference type="GO" id="GO:0035267">
    <property type="term" value="C:NuA4 histone acetyltransferase complex"/>
    <property type="evidence" value="ECO:0007669"/>
    <property type="project" value="UniProtKB-UniRule"/>
</dbReference>
<evidence type="ECO:0000256" key="6">
    <source>
        <dbReference type="ARBA" id="ARBA00023054"/>
    </source>
</evidence>
<evidence type="ECO:0000256" key="5">
    <source>
        <dbReference type="ARBA" id="ARBA00023015"/>
    </source>
</evidence>
<evidence type="ECO:0000256" key="4">
    <source>
        <dbReference type="ARBA" id="ARBA00022853"/>
    </source>
</evidence>
<organism evidence="11 12">
    <name type="scientific">Aspergillus ruber (strain CBS 135680)</name>
    <dbReference type="NCBI Taxonomy" id="1388766"/>
    <lineage>
        <taxon>Eukaryota</taxon>
        <taxon>Fungi</taxon>
        <taxon>Dikarya</taxon>
        <taxon>Ascomycota</taxon>
        <taxon>Pezizomycotina</taxon>
        <taxon>Eurotiomycetes</taxon>
        <taxon>Eurotiomycetidae</taxon>
        <taxon>Eurotiales</taxon>
        <taxon>Aspergillaceae</taxon>
        <taxon>Aspergillus</taxon>
        <taxon>Aspergillus subgen. Aspergillus</taxon>
    </lineage>
</organism>
<gene>
    <name evidence="11" type="ORF">EURHEDRAFT_374286</name>
</gene>
<name>A0A017SQY7_ASPRC</name>
<dbReference type="OrthoDB" id="440324at2759"/>
<dbReference type="Pfam" id="PF09340">
    <property type="entry name" value="NuA4"/>
    <property type="match status" value="1"/>
</dbReference>
<evidence type="ECO:0000256" key="10">
    <source>
        <dbReference type="SAM" id="MobiDB-lite"/>
    </source>
</evidence>